<evidence type="ECO:0000313" key="5">
    <source>
        <dbReference type="EMBL" id="VAW60233.1"/>
    </source>
</evidence>
<dbReference type="InterPro" id="IPR011545">
    <property type="entry name" value="DEAD/DEAH_box_helicase_dom"/>
</dbReference>
<dbReference type="InterPro" id="IPR014013">
    <property type="entry name" value="Helic_SF1/SF2_ATP-bd_DinG/Rad3"/>
</dbReference>
<gene>
    <name evidence="5" type="ORF">MNBD_GAMMA11-2763</name>
</gene>
<keyword evidence="2" id="KW-0378">Hydrolase</keyword>
<protein>
    <submittedName>
        <fullName evidence="5">DinG family ATP-dependent helicase YoaA</fullName>
    </submittedName>
</protein>
<keyword evidence="3" id="KW-0067">ATP-binding</keyword>
<dbReference type="GO" id="GO:0003676">
    <property type="term" value="F:nucleic acid binding"/>
    <property type="evidence" value="ECO:0007669"/>
    <property type="project" value="InterPro"/>
</dbReference>
<dbReference type="GO" id="GO:0003678">
    <property type="term" value="F:DNA helicase activity"/>
    <property type="evidence" value="ECO:0007669"/>
    <property type="project" value="TreeGrafter"/>
</dbReference>
<proteinExistence type="predicted"/>
<dbReference type="SMART" id="SM00491">
    <property type="entry name" value="HELICc2"/>
    <property type="match status" value="1"/>
</dbReference>
<dbReference type="InterPro" id="IPR045028">
    <property type="entry name" value="DinG/Rad3-like"/>
</dbReference>
<dbReference type="PANTHER" id="PTHR11472:SF34">
    <property type="entry name" value="REGULATOR OF TELOMERE ELONGATION HELICASE 1"/>
    <property type="match status" value="1"/>
</dbReference>
<dbReference type="Pfam" id="PF00270">
    <property type="entry name" value="DEAD"/>
    <property type="match status" value="1"/>
</dbReference>
<dbReference type="PANTHER" id="PTHR11472">
    <property type="entry name" value="DNA REPAIR DEAD HELICASE RAD3/XP-D SUBFAMILY MEMBER"/>
    <property type="match status" value="1"/>
</dbReference>
<evidence type="ECO:0000256" key="2">
    <source>
        <dbReference type="ARBA" id="ARBA00022801"/>
    </source>
</evidence>
<dbReference type="InterPro" id="IPR027417">
    <property type="entry name" value="P-loop_NTPase"/>
</dbReference>
<dbReference type="FunFam" id="3.40.50.300:FF:000437">
    <property type="entry name" value="ATP-dependent DNA helicase DinG"/>
    <property type="match status" value="1"/>
</dbReference>
<sequence length="647" mass="71823">MSKASELLGTHGQFANALEGFKAREGQQALSAAIERVIADKQVLIAEAGTGIGKTFAYLVPAIISAGKVIISTGTRHLQDQLFHSDIPVVKKALKTDLACALLKGRANYLCQYRLDTAHQQSFLTRETEDHLSRIKQWSKQTVAGDVAEMSEISEDARIWPLVTSTSDNCLGNECAEWSNCFVVKARKQAQDADIVVVNHHLLLADMAIKEEGFGELLPAADTFIIDEAHQLPEVASRFFGTGCSSRQVNSLIADAIAEQLKDAPDMHGIRDACDQLKTSNAQFRLSLGADKQREAWHKIMHKPSLKKDQQQLISDLEALDEELHVAAERGRGLEQCYSRSAQLLQRFKAYGDIEQAESTSIYWYETFGKGYVLHATPLDVAALFKQQRDALPGSWVFTSATLEVGNDFSHFAQRLGLDNYQQGNWNSPFDYQQQSLLYLPEHLPDPSSFDYTAKLIEAAIPVLQASNGRAFLLFTSYRALNEAAQLLDRKLEYPLLIQGSLPKHQLLQKFRQSGNAILLGTASFWEGVDVRGEALSCVIIDKLPFASPGEPVMQARLEGIRSRGGNPFMDYQLPQAVITLKQGAGRLIRDMNDYGVLMIGDNRLSTKRYGKIFLQSLPDMPVSSRQLDVDAFYTSWKEAPSVEHGG</sequence>
<evidence type="ECO:0000259" key="4">
    <source>
        <dbReference type="PROSITE" id="PS51193"/>
    </source>
</evidence>
<dbReference type="Pfam" id="PF13307">
    <property type="entry name" value="Helicase_C_2"/>
    <property type="match status" value="1"/>
</dbReference>
<dbReference type="GO" id="GO:0005524">
    <property type="term" value="F:ATP binding"/>
    <property type="evidence" value="ECO:0007669"/>
    <property type="project" value="UniProtKB-KW"/>
</dbReference>
<accession>A0A3B0X761</accession>
<dbReference type="SUPFAM" id="SSF52540">
    <property type="entry name" value="P-loop containing nucleoside triphosphate hydrolases"/>
    <property type="match status" value="2"/>
</dbReference>
<dbReference type="AlphaFoldDB" id="A0A3B0X761"/>
<dbReference type="Gene3D" id="3.40.50.300">
    <property type="entry name" value="P-loop containing nucleotide triphosphate hydrolases"/>
    <property type="match status" value="2"/>
</dbReference>
<organism evidence="5">
    <name type="scientific">hydrothermal vent metagenome</name>
    <dbReference type="NCBI Taxonomy" id="652676"/>
    <lineage>
        <taxon>unclassified sequences</taxon>
        <taxon>metagenomes</taxon>
        <taxon>ecological metagenomes</taxon>
    </lineage>
</organism>
<dbReference type="InterPro" id="IPR006555">
    <property type="entry name" value="ATP-dep_Helicase_C"/>
</dbReference>
<dbReference type="GO" id="GO:0006281">
    <property type="term" value="P:DNA repair"/>
    <property type="evidence" value="ECO:0007669"/>
    <property type="project" value="TreeGrafter"/>
</dbReference>
<reference evidence="5" key="1">
    <citation type="submission" date="2018-06" db="EMBL/GenBank/DDBJ databases">
        <authorList>
            <person name="Zhirakovskaya E."/>
        </authorList>
    </citation>
    <scope>NUCLEOTIDE SEQUENCE</scope>
</reference>
<dbReference type="PROSITE" id="PS51193">
    <property type="entry name" value="HELICASE_ATP_BIND_2"/>
    <property type="match status" value="1"/>
</dbReference>
<keyword evidence="5" id="KW-0347">Helicase</keyword>
<name>A0A3B0X761_9ZZZZ</name>
<dbReference type="EMBL" id="UOFG01000115">
    <property type="protein sequence ID" value="VAW60233.1"/>
    <property type="molecule type" value="Genomic_DNA"/>
</dbReference>
<evidence type="ECO:0000256" key="1">
    <source>
        <dbReference type="ARBA" id="ARBA00022741"/>
    </source>
</evidence>
<dbReference type="GO" id="GO:0016818">
    <property type="term" value="F:hydrolase activity, acting on acid anhydrides, in phosphorus-containing anhydrides"/>
    <property type="evidence" value="ECO:0007669"/>
    <property type="project" value="InterPro"/>
</dbReference>
<feature type="domain" description="Helicase ATP-binding" evidence="4">
    <location>
        <begin position="13"/>
        <end position="274"/>
    </location>
</feature>
<evidence type="ECO:0000256" key="3">
    <source>
        <dbReference type="ARBA" id="ARBA00022840"/>
    </source>
</evidence>
<keyword evidence="1" id="KW-0547">Nucleotide-binding</keyword>